<dbReference type="EMBL" id="RLII01000035">
    <property type="protein sequence ID" value="RXE57803.1"/>
    <property type="molecule type" value="Genomic_DNA"/>
</dbReference>
<evidence type="ECO:0000256" key="1">
    <source>
        <dbReference type="ARBA" id="ARBA00023118"/>
    </source>
</evidence>
<dbReference type="InterPro" id="IPR010172">
    <property type="entry name" value="CRISPR-assoc_prot_TM1791"/>
</dbReference>
<proteinExistence type="predicted"/>
<feature type="domain" description="CRISPR type III-associated protein" evidence="2">
    <location>
        <begin position="24"/>
        <end position="217"/>
    </location>
</feature>
<evidence type="ECO:0000313" key="3">
    <source>
        <dbReference type="EMBL" id="RXE57803.1"/>
    </source>
</evidence>
<dbReference type="GO" id="GO:0051607">
    <property type="term" value="P:defense response to virus"/>
    <property type="evidence" value="ECO:0007669"/>
    <property type="project" value="UniProtKB-KW"/>
</dbReference>
<dbReference type="PANTHER" id="PTHR39965">
    <property type="entry name" value="CRISPR SYSTEM CMR SUBUNIT CMR6"/>
    <property type="match status" value="1"/>
</dbReference>
<keyword evidence="4" id="KW-1185">Reference proteome</keyword>
<keyword evidence="1" id="KW-0051">Antiviral defense</keyword>
<evidence type="ECO:0000313" key="4">
    <source>
        <dbReference type="Proteomes" id="UP000289166"/>
    </source>
</evidence>
<gene>
    <name evidence="3" type="primary">cmr6</name>
    <name evidence="3" type="ORF">EFD62_15725</name>
</gene>
<dbReference type="PANTHER" id="PTHR39965:SF1">
    <property type="entry name" value="CRISPR SYSTEM CMR SUBUNIT CMR6"/>
    <property type="match status" value="1"/>
</dbReference>
<dbReference type="NCBIfam" id="TIGR01898">
    <property type="entry name" value="cas_TM1791_cmr6"/>
    <property type="match status" value="1"/>
</dbReference>
<evidence type="ECO:0000259" key="2">
    <source>
        <dbReference type="Pfam" id="PF03787"/>
    </source>
</evidence>
<organism evidence="3 4">
    <name type="scientific">Acetivibrio mesophilus</name>
    <dbReference type="NCBI Taxonomy" id="2487273"/>
    <lineage>
        <taxon>Bacteria</taxon>
        <taxon>Bacillati</taxon>
        <taxon>Bacillota</taxon>
        <taxon>Clostridia</taxon>
        <taxon>Eubacteriales</taxon>
        <taxon>Oscillospiraceae</taxon>
        <taxon>Acetivibrio</taxon>
    </lineage>
</organism>
<dbReference type="InterPro" id="IPR005537">
    <property type="entry name" value="RAMP_III_fam"/>
</dbReference>
<accession>A0A4Q0I125</accession>
<dbReference type="Proteomes" id="UP000289166">
    <property type="component" value="Unassembled WGS sequence"/>
</dbReference>
<dbReference type="Pfam" id="PF03787">
    <property type="entry name" value="RAMPs"/>
    <property type="match status" value="1"/>
</dbReference>
<dbReference type="AlphaFoldDB" id="A0A4Q0I125"/>
<name>A0A4Q0I125_9FIRM</name>
<comment type="caution">
    <text evidence="3">The sequence shown here is derived from an EMBL/GenBank/DDBJ whole genome shotgun (WGS) entry which is preliminary data.</text>
</comment>
<sequence length="221" mass="25228">MKQEDIHANKHIYNKLRDEIIELKFKTTYPGLLIGSGYNHDVSADDAFKLGMEFDYTTGLPIIPASSVKGVLRSAFPSQYEGEDAESRKEYIKDILNEVGISVDVEELELNIFEGVKDGRRMSVYNRDVFYDAVISVKENVDKQILTEDYITPHKEELKNPTPIKFLKIASGIQLEFRFKLTDMDGKIDKNKKKDVFKRILLDLGIGSKTNVGYGKLLEVR</sequence>
<protein>
    <submittedName>
        <fullName evidence="3">Type III-B CRISPR module RAMP protein Cmr6</fullName>
    </submittedName>
</protein>
<dbReference type="OrthoDB" id="9813956at2"/>
<reference evidence="4" key="1">
    <citation type="submission" date="2018-11" db="EMBL/GenBank/DDBJ databases">
        <title>Genome sequencing of a novel mesophilic and cellulolytic organism within the genus Hungateiclostridium.</title>
        <authorList>
            <person name="Rettenmaier R."/>
            <person name="Liebl W."/>
            <person name="Zverlov V."/>
        </authorList>
    </citation>
    <scope>NUCLEOTIDE SEQUENCE [LARGE SCALE GENOMIC DNA]</scope>
    <source>
        <strain evidence="4">N2K1</strain>
    </source>
</reference>